<dbReference type="GO" id="GO:0022857">
    <property type="term" value="F:transmembrane transporter activity"/>
    <property type="evidence" value="ECO:0007669"/>
    <property type="project" value="InterPro"/>
</dbReference>
<comment type="subcellular location">
    <subcellularLocation>
        <location evidence="1">Cell membrane</location>
        <topology evidence="1">Multi-pass membrane protein</topology>
    </subcellularLocation>
</comment>
<dbReference type="PANTHER" id="PTHR23501:SF1">
    <property type="entry name" value="TRANSPORT PROTEIN HSRA-RELATED"/>
    <property type="match status" value="1"/>
</dbReference>
<feature type="transmembrane region" description="Helical" evidence="7">
    <location>
        <begin position="322"/>
        <end position="340"/>
    </location>
</feature>
<proteinExistence type="predicted"/>
<keyword evidence="3" id="KW-1003">Cell membrane</keyword>
<protein>
    <submittedName>
        <fullName evidence="9">PauY9</fullName>
    </submittedName>
</protein>
<dbReference type="InterPro" id="IPR004638">
    <property type="entry name" value="EmrB-like"/>
</dbReference>
<dbReference type="GO" id="GO:0005886">
    <property type="term" value="C:plasma membrane"/>
    <property type="evidence" value="ECO:0007669"/>
    <property type="project" value="UniProtKB-SubCell"/>
</dbReference>
<dbReference type="EMBL" id="KJ721165">
    <property type="protein sequence ID" value="AIE54229.1"/>
    <property type="molecule type" value="Genomic_DNA"/>
</dbReference>
<dbReference type="NCBIfam" id="TIGR00711">
    <property type="entry name" value="efflux_EmrB"/>
    <property type="match status" value="1"/>
</dbReference>
<dbReference type="AlphaFoldDB" id="A0A075EYK4"/>
<dbReference type="Gene3D" id="1.20.1720.10">
    <property type="entry name" value="Multidrug resistance protein D"/>
    <property type="match status" value="1"/>
</dbReference>
<feature type="transmembrane region" description="Helical" evidence="7">
    <location>
        <begin position="424"/>
        <end position="442"/>
    </location>
</feature>
<keyword evidence="4 7" id="KW-0812">Transmembrane</keyword>
<feature type="transmembrane region" description="Helical" evidence="7">
    <location>
        <begin position="68"/>
        <end position="88"/>
    </location>
</feature>
<evidence type="ECO:0000256" key="3">
    <source>
        <dbReference type="ARBA" id="ARBA00022475"/>
    </source>
</evidence>
<dbReference type="InterPro" id="IPR011701">
    <property type="entry name" value="MFS"/>
</dbReference>
<sequence length="480" mass="49377">MAEEVTTAGTAEEPAEVPAKPAALGTPLIRSALVLALGAFVALMDTTIVGVALHSFTEHFGADLADVQWVSTGYLLAMAVFTPATGWVSQRYGAAVCWTASLSLFLLGSVLSGAAWSIGSLIAFRVVQGLGASMLFPLMRILVVQMAGPERMGRMMSLIAIPILVAPVIGPVVGGAVVQDLSWRWAFFLNVPIIGAVIVLSVLFLPNVKGQVTGGLDVFGLVTLSTGLAALIYGFSGLGQGTAITAPRVFVALLAGVVLLTAHVVRARRDWSSAIVDFRLFRDRPFTASTAIALLNNFGLYGAVVLVPMFFQQAGGKSPAGAGAIMVAQGAGAAVAVLVVGRLIDAKSNPRALVLLGLLLVAAGTTTFALADSAEASAALLAGLFVMGIGLALTASPIMVTLYHSLPPTSVPAATTANAISQQLGGAIGTTVIALLLHNYLSSAQSVTSAFQSVFWWSLGFVALTALPALFLPKVRPKSA</sequence>
<evidence type="ECO:0000256" key="1">
    <source>
        <dbReference type="ARBA" id="ARBA00004651"/>
    </source>
</evidence>
<organism evidence="9">
    <name type="scientific">Streptomyces sp. YN86</name>
    <dbReference type="NCBI Taxonomy" id="1484062"/>
    <lineage>
        <taxon>Bacteria</taxon>
        <taxon>Bacillati</taxon>
        <taxon>Actinomycetota</taxon>
        <taxon>Actinomycetes</taxon>
        <taxon>Kitasatosporales</taxon>
        <taxon>Streptomycetaceae</taxon>
        <taxon>Streptomyces</taxon>
    </lineage>
</organism>
<feature type="transmembrane region" description="Helical" evidence="7">
    <location>
        <begin position="218"/>
        <end position="236"/>
    </location>
</feature>
<keyword evidence="5 7" id="KW-1133">Transmembrane helix</keyword>
<feature type="domain" description="Major facilitator superfamily (MFS) profile" evidence="8">
    <location>
        <begin position="31"/>
        <end position="477"/>
    </location>
</feature>
<reference evidence="9" key="1">
    <citation type="submission" date="2014-04" db="EMBL/GenBank/DDBJ databases">
        <title>paulomycin gene cluster in Streptomyces sp. YN86.</title>
        <authorList>
            <person name="Li J."/>
            <person name="Xie Z."/>
            <person name="Chen Y."/>
        </authorList>
    </citation>
    <scope>NUCLEOTIDE SEQUENCE</scope>
    <source>
        <strain evidence="9">YN86</strain>
    </source>
</reference>
<evidence type="ECO:0000256" key="7">
    <source>
        <dbReference type="SAM" id="Phobius"/>
    </source>
</evidence>
<keyword evidence="2" id="KW-0813">Transport</keyword>
<evidence type="ECO:0000259" key="8">
    <source>
        <dbReference type="PROSITE" id="PS50850"/>
    </source>
</evidence>
<dbReference type="SUPFAM" id="SSF103473">
    <property type="entry name" value="MFS general substrate transporter"/>
    <property type="match status" value="1"/>
</dbReference>
<feature type="transmembrane region" description="Helical" evidence="7">
    <location>
        <begin position="454"/>
        <end position="472"/>
    </location>
</feature>
<feature type="transmembrane region" description="Helical" evidence="7">
    <location>
        <begin position="352"/>
        <end position="371"/>
    </location>
</feature>
<feature type="transmembrane region" description="Helical" evidence="7">
    <location>
        <begin position="32"/>
        <end position="56"/>
    </location>
</feature>
<dbReference type="PROSITE" id="PS50850">
    <property type="entry name" value="MFS"/>
    <property type="match status" value="1"/>
</dbReference>
<feature type="transmembrane region" description="Helical" evidence="7">
    <location>
        <begin position="95"/>
        <end position="116"/>
    </location>
</feature>
<accession>A0A075EYK4</accession>
<evidence type="ECO:0000256" key="5">
    <source>
        <dbReference type="ARBA" id="ARBA00022989"/>
    </source>
</evidence>
<evidence type="ECO:0000256" key="2">
    <source>
        <dbReference type="ARBA" id="ARBA00022448"/>
    </source>
</evidence>
<feature type="transmembrane region" description="Helical" evidence="7">
    <location>
        <begin position="248"/>
        <end position="265"/>
    </location>
</feature>
<dbReference type="PANTHER" id="PTHR23501">
    <property type="entry name" value="MAJOR FACILITATOR SUPERFAMILY"/>
    <property type="match status" value="1"/>
</dbReference>
<evidence type="ECO:0000256" key="4">
    <source>
        <dbReference type="ARBA" id="ARBA00022692"/>
    </source>
</evidence>
<dbReference type="InterPro" id="IPR020846">
    <property type="entry name" value="MFS_dom"/>
</dbReference>
<dbReference type="Pfam" id="PF07690">
    <property type="entry name" value="MFS_1"/>
    <property type="match status" value="1"/>
</dbReference>
<evidence type="ECO:0000256" key="6">
    <source>
        <dbReference type="ARBA" id="ARBA00023136"/>
    </source>
</evidence>
<feature type="transmembrane region" description="Helical" evidence="7">
    <location>
        <begin position="377"/>
        <end position="403"/>
    </location>
</feature>
<keyword evidence="6 7" id="KW-0472">Membrane</keyword>
<feature type="transmembrane region" description="Helical" evidence="7">
    <location>
        <begin position="185"/>
        <end position="206"/>
    </location>
</feature>
<feature type="transmembrane region" description="Helical" evidence="7">
    <location>
        <begin position="122"/>
        <end position="143"/>
    </location>
</feature>
<feature type="transmembrane region" description="Helical" evidence="7">
    <location>
        <begin position="286"/>
        <end position="310"/>
    </location>
</feature>
<name>A0A075EYK4_9ACTN</name>
<feature type="transmembrane region" description="Helical" evidence="7">
    <location>
        <begin position="155"/>
        <end position="179"/>
    </location>
</feature>
<dbReference type="InterPro" id="IPR036259">
    <property type="entry name" value="MFS_trans_sf"/>
</dbReference>
<evidence type="ECO:0000313" key="9">
    <source>
        <dbReference type="EMBL" id="AIE54229.1"/>
    </source>
</evidence>
<dbReference type="Gene3D" id="1.20.1250.20">
    <property type="entry name" value="MFS general substrate transporter like domains"/>
    <property type="match status" value="1"/>
</dbReference>